<gene>
    <name evidence="1" type="ORF">M9H77_27280</name>
</gene>
<name>A0ACC0AER8_CATRO</name>
<sequence length="341" mass="37670">MHVNCRQAGQKCREMMILVLSRTGQVEFRGHTVTALSRGVRGRHSTSDLPSTPTPLPFGLHYDTRAPESSTQPPTVPFRSRPHIPSHLSHTSVPYEAYRSAHPHPQPPPIVYDLYLATPTEDQRADDGGDSNDDDDDGEDVMSKISGSRNKRPDKAHDVLTPTQKKTMKGGPFDPELIPLYGGHLVAVIQGNLGLGFIGGGINSQELFDVAIYSRSTLSRSDRAAYYIQYLLGSSLFTDKSGNIVPSRLWPLVKDESWYGLTRRCKGLIGYWSLLEVLFIDFRRFEIVGFPHGTASLHTSTLLTRICLTGSLDNSGLGNVFPHTLFDSRRHASLPTTGCTL</sequence>
<keyword evidence="2" id="KW-1185">Reference proteome</keyword>
<dbReference type="Proteomes" id="UP001060085">
    <property type="component" value="Linkage Group LG06"/>
</dbReference>
<proteinExistence type="predicted"/>
<dbReference type="EMBL" id="CM044706">
    <property type="protein sequence ID" value="KAI5658487.1"/>
    <property type="molecule type" value="Genomic_DNA"/>
</dbReference>
<comment type="caution">
    <text evidence="1">The sequence shown here is derived from an EMBL/GenBank/DDBJ whole genome shotgun (WGS) entry which is preliminary data.</text>
</comment>
<organism evidence="1 2">
    <name type="scientific">Catharanthus roseus</name>
    <name type="common">Madagascar periwinkle</name>
    <name type="synonym">Vinca rosea</name>
    <dbReference type="NCBI Taxonomy" id="4058"/>
    <lineage>
        <taxon>Eukaryota</taxon>
        <taxon>Viridiplantae</taxon>
        <taxon>Streptophyta</taxon>
        <taxon>Embryophyta</taxon>
        <taxon>Tracheophyta</taxon>
        <taxon>Spermatophyta</taxon>
        <taxon>Magnoliopsida</taxon>
        <taxon>eudicotyledons</taxon>
        <taxon>Gunneridae</taxon>
        <taxon>Pentapetalae</taxon>
        <taxon>asterids</taxon>
        <taxon>lamiids</taxon>
        <taxon>Gentianales</taxon>
        <taxon>Apocynaceae</taxon>
        <taxon>Rauvolfioideae</taxon>
        <taxon>Vinceae</taxon>
        <taxon>Catharanthinae</taxon>
        <taxon>Catharanthus</taxon>
    </lineage>
</organism>
<evidence type="ECO:0000313" key="2">
    <source>
        <dbReference type="Proteomes" id="UP001060085"/>
    </source>
</evidence>
<reference evidence="2" key="1">
    <citation type="journal article" date="2023" name="Nat. Plants">
        <title>Single-cell RNA sequencing provides a high-resolution roadmap for understanding the multicellular compartmentation of specialized metabolism.</title>
        <authorList>
            <person name="Sun S."/>
            <person name="Shen X."/>
            <person name="Li Y."/>
            <person name="Li Y."/>
            <person name="Wang S."/>
            <person name="Li R."/>
            <person name="Zhang H."/>
            <person name="Shen G."/>
            <person name="Guo B."/>
            <person name="Wei J."/>
            <person name="Xu J."/>
            <person name="St-Pierre B."/>
            <person name="Chen S."/>
            <person name="Sun C."/>
        </authorList>
    </citation>
    <scope>NUCLEOTIDE SEQUENCE [LARGE SCALE GENOMIC DNA]</scope>
</reference>
<protein>
    <submittedName>
        <fullName evidence="1">Uncharacterized protein</fullName>
    </submittedName>
</protein>
<accession>A0ACC0AER8</accession>
<evidence type="ECO:0000313" key="1">
    <source>
        <dbReference type="EMBL" id="KAI5658487.1"/>
    </source>
</evidence>